<organism evidence="1 2">
    <name type="scientific">Patella caerulea</name>
    <name type="common">Rayed Mediterranean limpet</name>
    <dbReference type="NCBI Taxonomy" id="87958"/>
    <lineage>
        <taxon>Eukaryota</taxon>
        <taxon>Metazoa</taxon>
        <taxon>Spiralia</taxon>
        <taxon>Lophotrochozoa</taxon>
        <taxon>Mollusca</taxon>
        <taxon>Gastropoda</taxon>
        <taxon>Patellogastropoda</taxon>
        <taxon>Patelloidea</taxon>
        <taxon>Patellidae</taxon>
        <taxon>Patella</taxon>
    </lineage>
</organism>
<keyword evidence="2" id="KW-1185">Reference proteome</keyword>
<proteinExistence type="predicted"/>
<dbReference type="Proteomes" id="UP001347796">
    <property type="component" value="Unassembled WGS sequence"/>
</dbReference>
<gene>
    <name evidence="1" type="ORF">SNE40_022173</name>
</gene>
<reference evidence="1 2" key="1">
    <citation type="submission" date="2024-01" db="EMBL/GenBank/DDBJ databases">
        <title>The genome of the rayed Mediterranean limpet Patella caerulea (Linnaeus, 1758).</title>
        <authorList>
            <person name="Anh-Thu Weber A."/>
            <person name="Halstead-Nussloch G."/>
        </authorList>
    </citation>
    <scope>NUCLEOTIDE SEQUENCE [LARGE SCALE GENOMIC DNA]</scope>
    <source>
        <strain evidence="1">AATW-2023a</strain>
        <tissue evidence="1">Whole specimen</tissue>
    </source>
</reference>
<evidence type="ECO:0000313" key="2">
    <source>
        <dbReference type="Proteomes" id="UP001347796"/>
    </source>
</evidence>
<protein>
    <submittedName>
        <fullName evidence="1">Uncharacterized protein</fullName>
    </submittedName>
</protein>
<name>A0AAN8G3C3_PATCE</name>
<comment type="caution">
    <text evidence="1">The sequence shown here is derived from an EMBL/GenBank/DDBJ whole genome shotgun (WGS) entry which is preliminary data.</text>
</comment>
<evidence type="ECO:0000313" key="1">
    <source>
        <dbReference type="EMBL" id="KAK6166988.1"/>
    </source>
</evidence>
<dbReference type="EMBL" id="JAZGQO010000019">
    <property type="protein sequence ID" value="KAK6166988.1"/>
    <property type="molecule type" value="Genomic_DNA"/>
</dbReference>
<accession>A0AAN8G3C3</accession>
<sequence>METSRPVGTQQIFLKFKNSKDYGERRNLNSVERCIKEPEMKILNKTPETLKPRVPSSIPYLKRGSDVVLPVAEGALK</sequence>
<dbReference type="AlphaFoldDB" id="A0AAN8G3C3"/>